<comment type="caution">
    <text evidence="1">The sequence shown here is derived from an EMBL/GenBank/DDBJ whole genome shotgun (WGS) entry which is preliminary data.</text>
</comment>
<gene>
    <name evidence="1" type="ORF">H4W31_007502</name>
</gene>
<evidence type="ECO:0000313" key="2">
    <source>
        <dbReference type="Proteomes" id="UP000649753"/>
    </source>
</evidence>
<protein>
    <submittedName>
        <fullName evidence="1">Uncharacterized protein</fullName>
    </submittedName>
</protein>
<dbReference type="Proteomes" id="UP000649753">
    <property type="component" value="Unassembled WGS sequence"/>
</dbReference>
<keyword evidence="2" id="KW-1185">Reference proteome</keyword>
<evidence type="ECO:0000313" key="1">
    <source>
        <dbReference type="EMBL" id="MBE1491864.1"/>
    </source>
</evidence>
<reference evidence="1" key="1">
    <citation type="submission" date="2020-10" db="EMBL/GenBank/DDBJ databases">
        <title>Sequencing the genomes of 1000 actinobacteria strains.</title>
        <authorList>
            <person name="Klenk H.-P."/>
        </authorList>
    </citation>
    <scope>NUCLEOTIDE SEQUENCE</scope>
    <source>
        <strain evidence="1">DSM 46832</strain>
    </source>
</reference>
<name>A0A927R9Y1_9ACTN</name>
<accession>A0A927R9Y1</accession>
<dbReference type="AlphaFoldDB" id="A0A927R9Y1"/>
<proteinExistence type="predicted"/>
<sequence>MDAARRRQFAHLGDAKKELLAWTTANAIPLVRVEFVVPFVETDFDASVWLFYDTDASAELCARTGVTADVEQKFMSILSDDGYPAGWLAETSFQVDSHENVERNFEGSYFYRLR</sequence>
<dbReference type="EMBL" id="JADBEB010000001">
    <property type="protein sequence ID" value="MBE1491864.1"/>
    <property type="molecule type" value="Genomic_DNA"/>
</dbReference>
<dbReference type="RefSeq" id="WP_192770855.1">
    <property type="nucleotide sequence ID" value="NZ_JADBEB010000001.1"/>
</dbReference>
<organism evidence="1 2">
    <name type="scientific">Plantactinospora soyae</name>
    <dbReference type="NCBI Taxonomy" id="1544732"/>
    <lineage>
        <taxon>Bacteria</taxon>
        <taxon>Bacillati</taxon>
        <taxon>Actinomycetota</taxon>
        <taxon>Actinomycetes</taxon>
        <taxon>Micromonosporales</taxon>
        <taxon>Micromonosporaceae</taxon>
        <taxon>Plantactinospora</taxon>
    </lineage>
</organism>